<accession>A0A343TM99</accession>
<dbReference type="SUPFAM" id="SSF56112">
    <property type="entry name" value="Protein kinase-like (PK-like)"/>
    <property type="match status" value="1"/>
</dbReference>
<dbReference type="AlphaFoldDB" id="A0A343TM99"/>
<evidence type="ECO:0000313" key="2">
    <source>
        <dbReference type="EMBL" id="AUX10221.1"/>
    </source>
</evidence>
<gene>
    <name evidence="2" type="ORF">AArcSl_2602</name>
</gene>
<evidence type="ECO:0000313" key="3">
    <source>
        <dbReference type="Proteomes" id="UP000263012"/>
    </source>
</evidence>
<feature type="region of interest" description="Disordered" evidence="1">
    <location>
        <begin position="1"/>
        <end position="25"/>
    </location>
</feature>
<dbReference type="Pfam" id="PF03881">
    <property type="entry name" value="Fructosamin_kin"/>
    <property type="match status" value="1"/>
</dbReference>
<sequence length="308" mass="34300">MTSTSVGLPNPNLEPGRRRTPNVDGTTRNRVRSIVDAEIDIVRELEGGMIGVVERVDLADGRTLVAKTGETPLSVEGRMLSYLCDRGLPVPDVHHASDELMLLDYLEGDSRVSPSVERDAAERLAALHDHTARGFGFPFDTLTGPVEQPNPWTDDWADFYIEHRLRRVLEVGGEAGTIDDCLAARVEEAFDAVAAAIERAVEPGLIHGDVWRTNLLASDGRVVAFLDPACYYADPEIELAYADWTGTFGEAFFDRYDELRGIAPGFFEHRRFVYRLYPLLVHVHLFGGSYQSELGETLQRIRELDGQT</sequence>
<dbReference type="InterPro" id="IPR011009">
    <property type="entry name" value="Kinase-like_dom_sf"/>
</dbReference>
<name>A0A343TM99_9EURY</name>
<keyword evidence="3" id="KW-1185">Reference proteome</keyword>
<reference evidence="3" key="1">
    <citation type="submission" date="2017-11" db="EMBL/GenBank/DDBJ databases">
        <title>Phenotypic and genomic properties of facultatively anaerobic sulfur-reducing natronoarchaea from hypersaline soda lakes.</title>
        <authorList>
            <person name="Sorokin D.Y."/>
            <person name="Kublanov I.V."/>
            <person name="Roman P."/>
            <person name="Sinninghe Damste J.S."/>
            <person name="Golyshin P.N."/>
            <person name="Rojo D."/>
            <person name="Ciordia S."/>
            <person name="Mena M.D.C."/>
            <person name="Ferrer M."/>
            <person name="Messina E."/>
            <person name="Smedile F."/>
            <person name="La Spada G."/>
            <person name="La Cono V."/>
            <person name="Yakimov M.M."/>
        </authorList>
    </citation>
    <scope>NUCLEOTIDE SEQUENCE [LARGE SCALE GENOMIC DNA]</scope>
    <source>
        <strain evidence="3">AArc-Sl</strain>
    </source>
</reference>
<evidence type="ECO:0000256" key="1">
    <source>
        <dbReference type="SAM" id="MobiDB-lite"/>
    </source>
</evidence>
<keyword evidence="2" id="KW-0808">Transferase</keyword>
<proteinExistence type="predicted"/>
<dbReference type="Gene3D" id="3.90.1200.10">
    <property type="match status" value="1"/>
</dbReference>
<protein>
    <submittedName>
        <fullName evidence="2">Aminoglycoside phosphotransferase</fullName>
    </submittedName>
</protein>
<dbReference type="EMBL" id="CP025066">
    <property type="protein sequence ID" value="AUX10221.1"/>
    <property type="molecule type" value="Genomic_DNA"/>
</dbReference>
<dbReference type="PANTHER" id="PTHR12149:SF8">
    <property type="entry name" value="PROTEIN-RIBULOSAMINE 3-KINASE"/>
    <property type="match status" value="1"/>
</dbReference>
<dbReference type="PANTHER" id="PTHR12149">
    <property type="entry name" value="FRUCTOSAMINE 3 KINASE-RELATED PROTEIN"/>
    <property type="match status" value="1"/>
</dbReference>
<dbReference type="Proteomes" id="UP000263012">
    <property type="component" value="Chromosome"/>
</dbReference>
<dbReference type="PIRSF" id="PIRSF006221">
    <property type="entry name" value="Ketosamine-3-kinase"/>
    <property type="match status" value="1"/>
</dbReference>
<dbReference type="Gene3D" id="3.30.200.20">
    <property type="entry name" value="Phosphorylase Kinase, domain 1"/>
    <property type="match status" value="1"/>
</dbReference>
<dbReference type="InterPro" id="IPR016477">
    <property type="entry name" value="Fructo-/Ketosamine-3-kinase"/>
</dbReference>
<organism evidence="2 3">
    <name type="scientific">Halalkaliarchaeum desulfuricum</name>
    <dbReference type="NCBI Taxonomy" id="2055893"/>
    <lineage>
        <taxon>Archaea</taxon>
        <taxon>Methanobacteriati</taxon>
        <taxon>Methanobacteriota</taxon>
        <taxon>Stenosarchaea group</taxon>
        <taxon>Halobacteria</taxon>
        <taxon>Halobacteriales</taxon>
        <taxon>Haloferacaceae</taxon>
        <taxon>Halalkaliarchaeum</taxon>
    </lineage>
</organism>
<dbReference type="KEGG" id="hdf:AArcSl_2602"/>
<dbReference type="GO" id="GO:0016740">
    <property type="term" value="F:transferase activity"/>
    <property type="evidence" value="ECO:0007669"/>
    <property type="project" value="UniProtKB-KW"/>
</dbReference>